<dbReference type="GeneID" id="5977490"/>
<dbReference type="RefSeq" id="XP_001800584.1">
    <property type="nucleotide sequence ID" value="XM_001800532.1"/>
</dbReference>
<proteinExistence type="predicted"/>
<gene>
    <name evidence="1" type="ORF">SNOG_10308</name>
</gene>
<name>Q0UD56_PHANO</name>
<reference evidence="2" key="1">
    <citation type="journal article" date="2007" name="Plant Cell">
        <title>Dothideomycete-plant interactions illuminated by genome sequencing and EST analysis of the wheat pathogen Stagonospora nodorum.</title>
        <authorList>
            <person name="Hane J.K."/>
            <person name="Lowe R.G."/>
            <person name="Solomon P.S."/>
            <person name="Tan K.C."/>
            <person name="Schoch C.L."/>
            <person name="Spatafora J.W."/>
            <person name="Crous P.W."/>
            <person name="Kodira C."/>
            <person name="Birren B.W."/>
            <person name="Galagan J.E."/>
            <person name="Torriani S.F."/>
            <person name="McDonald B.A."/>
            <person name="Oliver R.P."/>
        </authorList>
    </citation>
    <scope>NUCLEOTIDE SEQUENCE [LARGE SCALE GENOMIC DNA]</scope>
    <source>
        <strain evidence="2">SN15 / ATCC MYA-4574 / FGSC 10173</strain>
    </source>
</reference>
<accession>Q0UD56</accession>
<dbReference type="AlphaFoldDB" id="Q0UD56"/>
<dbReference type="KEGG" id="pno:SNOG_10308"/>
<dbReference type="HOGENOM" id="CLU_3299597_0_0_1"/>
<dbReference type="InParanoid" id="Q0UD56"/>
<dbReference type="EMBL" id="CH445340">
    <property type="protein sequence ID" value="EAT82643.1"/>
    <property type="molecule type" value="Genomic_DNA"/>
</dbReference>
<protein>
    <submittedName>
        <fullName evidence="1">Uncharacterized protein</fullName>
    </submittedName>
</protein>
<dbReference type="Proteomes" id="UP000001055">
    <property type="component" value="Unassembled WGS sequence"/>
</dbReference>
<sequence length="40" mass="4117">MCEPETLSLAGGGVRGDANDVGEEPRIAAGYNYLGGLLHL</sequence>
<organism evidence="1 2">
    <name type="scientific">Phaeosphaeria nodorum (strain SN15 / ATCC MYA-4574 / FGSC 10173)</name>
    <name type="common">Glume blotch fungus</name>
    <name type="synonym">Parastagonospora nodorum</name>
    <dbReference type="NCBI Taxonomy" id="321614"/>
    <lineage>
        <taxon>Eukaryota</taxon>
        <taxon>Fungi</taxon>
        <taxon>Dikarya</taxon>
        <taxon>Ascomycota</taxon>
        <taxon>Pezizomycotina</taxon>
        <taxon>Dothideomycetes</taxon>
        <taxon>Pleosporomycetidae</taxon>
        <taxon>Pleosporales</taxon>
        <taxon>Pleosporineae</taxon>
        <taxon>Phaeosphaeriaceae</taxon>
        <taxon>Parastagonospora</taxon>
    </lineage>
</organism>
<evidence type="ECO:0000313" key="2">
    <source>
        <dbReference type="Proteomes" id="UP000001055"/>
    </source>
</evidence>
<evidence type="ECO:0000313" key="1">
    <source>
        <dbReference type="EMBL" id="EAT82643.1"/>
    </source>
</evidence>